<gene>
    <name evidence="1" type="ORF">OCBIM_22035099mg</name>
</gene>
<reference evidence="1" key="1">
    <citation type="submission" date="2015-07" db="EMBL/GenBank/DDBJ databases">
        <title>MeaNS - Measles Nucleotide Surveillance Program.</title>
        <authorList>
            <person name="Tran T."/>
            <person name="Druce J."/>
        </authorList>
    </citation>
    <scope>NUCLEOTIDE SEQUENCE</scope>
    <source>
        <strain evidence="1">UCB-OBI-ISO-001</strain>
        <tissue evidence="1">Gonad</tissue>
    </source>
</reference>
<dbReference type="EMBL" id="KQ416572">
    <property type="protein sequence ID" value="KOF96402.1"/>
    <property type="molecule type" value="Genomic_DNA"/>
</dbReference>
<accession>A0A0L8I4J6</accession>
<protein>
    <submittedName>
        <fullName evidence="1">Uncharacterized protein</fullName>
    </submittedName>
</protein>
<organism evidence="1">
    <name type="scientific">Octopus bimaculoides</name>
    <name type="common">California two-spotted octopus</name>
    <dbReference type="NCBI Taxonomy" id="37653"/>
    <lineage>
        <taxon>Eukaryota</taxon>
        <taxon>Metazoa</taxon>
        <taxon>Spiralia</taxon>
        <taxon>Lophotrochozoa</taxon>
        <taxon>Mollusca</taxon>
        <taxon>Cephalopoda</taxon>
        <taxon>Coleoidea</taxon>
        <taxon>Octopodiformes</taxon>
        <taxon>Octopoda</taxon>
        <taxon>Incirrata</taxon>
        <taxon>Octopodidae</taxon>
        <taxon>Octopus</taxon>
    </lineage>
</organism>
<proteinExistence type="predicted"/>
<name>A0A0L8I4J6_OCTBM</name>
<evidence type="ECO:0000313" key="1">
    <source>
        <dbReference type="EMBL" id="KOF96402.1"/>
    </source>
</evidence>
<dbReference type="AlphaFoldDB" id="A0A0L8I4J6"/>
<sequence length="95" mass="11455">MLICVYVLYVKTQTHRNIQRILITNMHRHISKRHKHIPRQTHEYSPTESYTHTQHHTCAHTHIQRRPHTNIIYIEACKHPTTTSTSIQKRRYTHG</sequence>